<proteinExistence type="predicted"/>
<feature type="domain" description="Myogenic determination factor 5" evidence="1">
    <location>
        <begin position="6"/>
        <end position="31"/>
    </location>
</feature>
<organism evidence="2 3">
    <name type="scientific">Aldrovandia affinis</name>
    <dbReference type="NCBI Taxonomy" id="143900"/>
    <lineage>
        <taxon>Eukaryota</taxon>
        <taxon>Metazoa</taxon>
        <taxon>Chordata</taxon>
        <taxon>Craniata</taxon>
        <taxon>Vertebrata</taxon>
        <taxon>Euteleostomi</taxon>
        <taxon>Actinopterygii</taxon>
        <taxon>Neopterygii</taxon>
        <taxon>Teleostei</taxon>
        <taxon>Notacanthiformes</taxon>
        <taxon>Halosauridae</taxon>
        <taxon>Aldrovandia</taxon>
    </lineage>
</organism>
<dbReference type="Proteomes" id="UP001221898">
    <property type="component" value="Unassembled WGS sequence"/>
</dbReference>
<dbReference type="InterPro" id="IPR022032">
    <property type="entry name" value="Myf5"/>
</dbReference>
<name>A0AAD7WCR8_9TELE</name>
<reference evidence="2" key="1">
    <citation type="journal article" date="2023" name="Science">
        <title>Genome structures resolve the early diversification of teleost fishes.</title>
        <authorList>
            <person name="Parey E."/>
            <person name="Louis A."/>
            <person name="Montfort J."/>
            <person name="Bouchez O."/>
            <person name="Roques C."/>
            <person name="Iampietro C."/>
            <person name="Lluch J."/>
            <person name="Castinel A."/>
            <person name="Donnadieu C."/>
            <person name="Desvignes T."/>
            <person name="Floi Bucao C."/>
            <person name="Jouanno E."/>
            <person name="Wen M."/>
            <person name="Mejri S."/>
            <person name="Dirks R."/>
            <person name="Jansen H."/>
            <person name="Henkel C."/>
            <person name="Chen W.J."/>
            <person name="Zahm M."/>
            <person name="Cabau C."/>
            <person name="Klopp C."/>
            <person name="Thompson A.W."/>
            <person name="Robinson-Rechavi M."/>
            <person name="Braasch I."/>
            <person name="Lecointre G."/>
            <person name="Bobe J."/>
            <person name="Postlethwait J.H."/>
            <person name="Berthelot C."/>
            <person name="Roest Crollius H."/>
            <person name="Guiguen Y."/>
        </authorList>
    </citation>
    <scope>NUCLEOTIDE SEQUENCE</scope>
    <source>
        <strain evidence="2">NC1722</strain>
    </source>
</reference>
<comment type="caution">
    <text evidence="2">The sequence shown here is derived from an EMBL/GenBank/DDBJ whole genome shotgun (WGS) entry which is preliminary data.</text>
</comment>
<dbReference type="Pfam" id="PF12232">
    <property type="entry name" value="Myf5"/>
    <property type="match status" value="1"/>
</dbReference>
<evidence type="ECO:0000259" key="1">
    <source>
        <dbReference type="Pfam" id="PF12232"/>
    </source>
</evidence>
<dbReference type="EMBL" id="JAINUG010000147">
    <property type="protein sequence ID" value="KAJ8392277.1"/>
    <property type="molecule type" value="Genomic_DNA"/>
</dbReference>
<dbReference type="AlphaFoldDB" id="A0AAD7WCR8"/>
<sequence>MHNHEMHYVSGSNGAPAVSSLECLSGIVDRLSLVDARCLAGNKADLSPYSSDCRPRTPETPHARPICHML</sequence>
<accession>A0AAD7WCR8</accession>
<protein>
    <recommendedName>
        <fullName evidence="1">Myogenic determination factor 5 domain-containing protein</fullName>
    </recommendedName>
</protein>
<evidence type="ECO:0000313" key="2">
    <source>
        <dbReference type="EMBL" id="KAJ8392277.1"/>
    </source>
</evidence>
<keyword evidence="3" id="KW-1185">Reference proteome</keyword>
<gene>
    <name evidence="2" type="ORF">AAFF_G00076410</name>
</gene>
<evidence type="ECO:0000313" key="3">
    <source>
        <dbReference type="Proteomes" id="UP001221898"/>
    </source>
</evidence>